<proteinExistence type="predicted"/>
<dbReference type="RefSeq" id="WP_203731589.1">
    <property type="nucleotide sequence ID" value="NZ_BAAATX010000011.1"/>
</dbReference>
<evidence type="ECO:0000313" key="2">
    <source>
        <dbReference type="EMBL" id="GIE04673.1"/>
    </source>
</evidence>
<dbReference type="EMBL" id="BOML01000048">
    <property type="protein sequence ID" value="GIE04673.1"/>
    <property type="molecule type" value="Genomic_DNA"/>
</dbReference>
<keyword evidence="1" id="KW-0732">Signal</keyword>
<feature type="chain" id="PRO_5047007610" evidence="1">
    <location>
        <begin position="24"/>
        <end position="221"/>
    </location>
</feature>
<gene>
    <name evidence="2" type="ORF">Adu01nite_60230</name>
</gene>
<protein>
    <submittedName>
        <fullName evidence="2">Uncharacterized protein</fullName>
    </submittedName>
</protein>
<dbReference type="Proteomes" id="UP000637628">
    <property type="component" value="Unassembled WGS sequence"/>
</dbReference>
<sequence>MRTALLLGAVVLPAALLATGCSSDVQTVGGSAGPVTASPSAVATTTTTSTAVVPATSVSSAPDRTVDVTVPASRPASMTLGPTGLGKLKLGMTQAQANATGQINVWGPVYDGQTATKGCIAKTTLKLAEKGRGVVYFSTGLGVVIIDGFGGMASPQGIGVGSPTSEVLKAYPDYSNVDEGQTEGRGYAAVPGNSGATYRIEIKDGRVSHFTLQSTKQDCYE</sequence>
<accession>A0ABQ3Z4B2</accession>
<dbReference type="PROSITE" id="PS51257">
    <property type="entry name" value="PROKAR_LIPOPROTEIN"/>
    <property type="match status" value="1"/>
</dbReference>
<keyword evidence="3" id="KW-1185">Reference proteome</keyword>
<evidence type="ECO:0000256" key="1">
    <source>
        <dbReference type="SAM" id="SignalP"/>
    </source>
</evidence>
<organism evidence="2 3">
    <name type="scientific">Paractinoplanes durhamensis</name>
    <dbReference type="NCBI Taxonomy" id="113563"/>
    <lineage>
        <taxon>Bacteria</taxon>
        <taxon>Bacillati</taxon>
        <taxon>Actinomycetota</taxon>
        <taxon>Actinomycetes</taxon>
        <taxon>Micromonosporales</taxon>
        <taxon>Micromonosporaceae</taxon>
        <taxon>Paractinoplanes</taxon>
    </lineage>
</organism>
<comment type="caution">
    <text evidence="2">The sequence shown here is derived from an EMBL/GenBank/DDBJ whole genome shotgun (WGS) entry which is preliminary data.</text>
</comment>
<feature type="signal peptide" evidence="1">
    <location>
        <begin position="1"/>
        <end position="23"/>
    </location>
</feature>
<name>A0ABQ3Z4B2_9ACTN</name>
<evidence type="ECO:0000313" key="3">
    <source>
        <dbReference type="Proteomes" id="UP000637628"/>
    </source>
</evidence>
<reference evidence="2 3" key="1">
    <citation type="submission" date="2021-01" db="EMBL/GenBank/DDBJ databases">
        <title>Whole genome shotgun sequence of Actinoplanes durhamensis NBRC 14914.</title>
        <authorList>
            <person name="Komaki H."/>
            <person name="Tamura T."/>
        </authorList>
    </citation>
    <scope>NUCLEOTIDE SEQUENCE [LARGE SCALE GENOMIC DNA]</scope>
    <source>
        <strain evidence="2 3">NBRC 14914</strain>
    </source>
</reference>